<evidence type="ECO:0000256" key="1">
    <source>
        <dbReference type="ARBA" id="ARBA00009741"/>
    </source>
</evidence>
<feature type="binding site" evidence="6">
    <location>
        <position position="229"/>
    </location>
    <ligand>
        <name>S-adenosyl-L-methionine</name>
        <dbReference type="ChEBI" id="CHEBI:59789"/>
    </ligand>
</feature>
<keyword evidence="3 6" id="KW-0489">Methyltransferase</keyword>
<dbReference type="InterPro" id="IPR029063">
    <property type="entry name" value="SAM-dependent_MTases_sf"/>
</dbReference>
<feature type="binding site" evidence="6">
    <location>
        <position position="188"/>
    </location>
    <ligand>
        <name>S-adenosyl-L-methionine</name>
        <dbReference type="ChEBI" id="CHEBI:59789"/>
    </ligand>
</feature>
<dbReference type="Proteomes" id="UP000006062">
    <property type="component" value="Chromosome"/>
</dbReference>
<accession>I3Y816</accession>
<evidence type="ECO:0000256" key="6">
    <source>
        <dbReference type="HAMAP-Rule" id="MF_00735"/>
    </source>
</evidence>
<keyword evidence="4 6" id="KW-0808">Transferase</keyword>
<dbReference type="GO" id="GO:0032259">
    <property type="term" value="P:methylation"/>
    <property type="evidence" value="ECO:0007669"/>
    <property type="project" value="UniProtKB-KW"/>
</dbReference>
<organism evidence="7 8">
    <name type="scientific">Thiocystis violascens (strain ATCC 17096 / DSM 198 / 6111)</name>
    <name type="common">Chromatium violascens</name>
    <dbReference type="NCBI Taxonomy" id="765911"/>
    <lineage>
        <taxon>Bacteria</taxon>
        <taxon>Pseudomonadati</taxon>
        <taxon>Pseudomonadota</taxon>
        <taxon>Gammaproteobacteria</taxon>
        <taxon>Chromatiales</taxon>
        <taxon>Chromatiaceae</taxon>
        <taxon>Thiocystis</taxon>
    </lineage>
</organism>
<evidence type="ECO:0000256" key="2">
    <source>
        <dbReference type="ARBA" id="ARBA00022490"/>
    </source>
</evidence>
<dbReference type="GO" id="GO:0016279">
    <property type="term" value="F:protein-lysine N-methyltransferase activity"/>
    <property type="evidence" value="ECO:0007669"/>
    <property type="project" value="TreeGrafter"/>
</dbReference>
<evidence type="ECO:0000313" key="7">
    <source>
        <dbReference type="EMBL" id="AFL73134.1"/>
    </source>
</evidence>
<dbReference type="HAMAP" id="MF_00735">
    <property type="entry name" value="Methyltr_PrmA"/>
    <property type="match status" value="1"/>
</dbReference>
<feature type="binding site" evidence="6">
    <location>
        <position position="166"/>
    </location>
    <ligand>
        <name>S-adenosyl-L-methionine</name>
        <dbReference type="ChEBI" id="CHEBI:59789"/>
    </ligand>
</feature>
<comment type="subcellular location">
    <subcellularLocation>
        <location evidence="6">Cytoplasm</location>
    </subcellularLocation>
</comment>
<comment type="similarity">
    <text evidence="1 6">Belongs to the methyltransferase superfamily. PrmA family.</text>
</comment>
<dbReference type="AlphaFoldDB" id="I3Y816"/>
<keyword evidence="5 6" id="KW-0949">S-adenosyl-L-methionine</keyword>
<dbReference type="InterPro" id="IPR050078">
    <property type="entry name" value="Ribosomal_L11_MeTrfase_PrmA"/>
</dbReference>
<dbReference type="KEGG" id="tvi:Thivi_1103"/>
<dbReference type="Pfam" id="PF06325">
    <property type="entry name" value="PrmA"/>
    <property type="match status" value="1"/>
</dbReference>
<dbReference type="GO" id="GO:0005829">
    <property type="term" value="C:cytosol"/>
    <property type="evidence" value="ECO:0007669"/>
    <property type="project" value="TreeGrafter"/>
</dbReference>
<dbReference type="RefSeq" id="WP_014777618.1">
    <property type="nucleotide sequence ID" value="NC_018012.1"/>
</dbReference>
<dbReference type="PANTHER" id="PTHR43648">
    <property type="entry name" value="ELECTRON TRANSFER FLAVOPROTEIN BETA SUBUNIT LYSINE METHYLTRANSFERASE"/>
    <property type="match status" value="1"/>
</dbReference>
<dbReference type="PANTHER" id="PTHR43648:SF1">
    <property type="entry name" value="ELECTRON TRANSFER FLAVOPROTEIN BETA SUBUNIT LYSINE METHYLTRANSFERASE"/>
    <property type="match status" value="1"/>
</dbReference>
<dbReference type="InterPro" id="IPR004498">
    <property type="entry name" value="Ribosomal_PrmA_MeTrfase"/>
</dbReference>
<dbReference type="CDD" id="cd02440">
    <property type="entry name" value="AdoMet_MTases"/>
    <property type="match status" value="1"/>
</dbReference>
<keyword evidence="2 6" id="KW-0963">Cytoplasm</keyword>
<dbReference type="PIRSF" id="PIRSF000401">
    <property type="entry name" value="RPL11_MTase"/>
    <property type="match status" value="1"/>
</dbReference>
<sequence>MPWLQLSFNLPREQSETFSLNLEMAGALSITLGDAGDEPQLEPGPGETPLWSEITLTALFESDPETQSLVERLARNLTVQLGNVPRIERIEDRVWERVWMDTFKPTRFGRRLWICPHGQLPDDPNAVVVSLDPGLAFGTGHHATTALCLEWLDGASLAGKTVLDFGCGSGILAIAALKLGAARAIAVDHDPQALEATRANALANGVADRLDIHPPEDLPDLNVDCVLANILAAPLIALAPRLIELLRPQGDLVLSGVLAEQVDSVRAAYADSIELSPTRLREDWALIGGTRKPQRL</sequence>
<keyword evidence="7" id="KW-0687">Ribonucleoprotein</keyword>
<dbReference type="HOGENOM" id="CLU_049382_4_1_6"/>
<dbReference type="OrthoDB" id="9785995at2"/>
<evidence type="ECO:0000256" key="3">
    <source>
        <dbReference type="ARBA" id="ARBA00022603"/>
    </source>
</evidence>
<reference evidence="7 8" key="1">
    <citation type="submission" date="2012-06" db="EMBL/GenBank/DDBJ databases">
        <title>Complete sequence of Thiocystis violascens DSM 198.</title>
        <authorList>
            <consortium name="US DOE Joint Genome Institute"/>
            <person name="Lucas S."/>
            <person name="Han J."/>
            <person name="Lapidus A."/>
            <person name="Cheng J.-F."/>
            <person name="Goodwin L."/>
            <person name="Pitluck S."/>
            <person name="Peters L."/>
            <person name="Ovchinnikova G."/>
            <person name="Teshima H."/>
            <person name="Detter J.C."/>
            <person name="Han C."/>
            <person name="Tapia R."/>
            <person name="Land M."/>
            <person name="Hauser L."/>
            <person name="Kyrpides N."/>
            <person name="Ivanova N."/>
            <person name="Pagani I."/>
            <person name="Vogl K."/>
            <person name="Liu Z."/>
            <person name="Frigaard N.-U."/>
            <person name="Bryant D."/>
            <person name="Woyke T."/>
        </authorList>
    </citation>
    <scope>NUCLEOTIDE SEQUENCE [LARGE SCALE GENOMIC DNA]</scope>
    <source>
        <strain evidence="8">ATCC 17096 / DSM 198 / 6111</strain>
    </source>
</reference>
<comment type="function">
    <text evidence="6">Methylates ribosomal protein L11.</text>
</comment>
<evidence type="ECO:0000313" key="8">
    <source>
        <dbReference type="Proteomes" id="UP000006062"/>
    </source>
</evidence>
<dbReference type="eggNOG" id="COG2264">
    <property type="taxonomic scope" value="Bacteria"/>
</dbReference>
<dbReference type="EC" id="2.1.1.-" evidence="6"/>
<evidence type="ECO:0000256" key="5">
    <source>
        <dbReference type="ARBA" id="ARBA00022691"/>
    </source>
</evidence>
<dbReference type="GO" id="GO:0005840">
    <property type="term" value="C:ribosome"/>
    <property type="evidence" value="ECO:0007669"/>
    <property type="project" value="UniProtKB-KW"/>
</dbReference>
<gene>
    <name evidence="6" type="primary">prmA</name>
    <name evidence="7" type="ordered locus">Thivi_1103</name>
</gene>
<proteinExistence type="inferred from homology"/>
<keyword evidence="7" id="KW-0689">Ribosomal protein</keyword>
<dbReference type="STRING" id="765911.Thivi_1103"/>
<comment type="catalytic activity">
    <reaction evidence="6">
        <text>L-lysyl-[protein] + 3 S-adenosyl-L-methionine = N(6),N(6),N(6)-trimethyl-L-lysyl-[protein] + 3 S-adenosyl-L-homocysteine + 3 H(+)</text>
        <dbReference type="Rhea" id="RHEA:54192"/>
        <dbReference type="Rhea" id="RHEA-COMP:9752"/>
        <dbReference type="Rhea" id="RHEA-COMP:13826"/>
        <dbReference type="ChEBI" id="CHEBI:15378"/>
        <dbReference type="ChEBI" id="CHEBI:29969"/>
        <dbReference type="ChEBI" id="CHEBI:57856"/>
        <dbReference type="ChEBI" id="CHEBI:59789"/>
        <dbReference type="ChEBI" id="CHEBI:61961"/>
    </reaction>
</comment>
<dbReference type="NCBIfam" id="TIGR00406">
    <property type="entry name" value="prmA"/>
    <property type="match status" value="1"/>
</dbReference>
<keyword evidence="8" id="KW-1185">Reference proteome</keyword>
<dbReference type="Gene3D" id="3.40.50.150">
    <property type="entry name" value="Vaccinia Virus protein VP39"/>
    <property type="match status" value="1"/>
</dbReference>
<protein>
    <recommendedName>
        <fullName evidence="6">Ribosomal protein L11 methyltransferase</fullName>
        <shortName evidence="6">L11 Mtase</shortName>
        <ecNumber evidence="6">2.1.1.-</ecNumber>
    </recommendedName>
</protein>
<feature type="binding site" evidence="6">
    <location>
        <position position="145"/>
    </location>
    <ligand>
        <name>S-adenosyl-L-methionine</name>
        <dbReference type="ChEBI" id="CHEBI:59789"/>
    </ligand>
</feature>
<evidence type="ECO:0000256" key="4">
    <source>
        <dbReference type="ARBA" id="ARBA00022679"/>
    </source>
</evidence>
<name>I3Y816_THIV6</name>
<dbReference type="SUPFAM" id="SSF53335">
    <property type="entry name" value="S-adenosyl-L-methionine-dependent methyltransferases"/>
    <property type="match status" value="1"/>
</dbReference>
<dbReference type="EMBL" id="CP003154">
    <property type="protein sequence ID" value="AFL73134.1"/>
    <property type="molecule type" value="Genomic_DNA"/>
</dbReference>